<keyword evidence="2 4" id="KW-0227">DNA damage</keyword>
<dbReference type="InterPro" id="IPR002099">
    <property type="entry name" value="MutL/Mlh/PMS"/>
</dbReference>
<keyword evidence="8" id="KW-1185">Reference proteome</keyword>
<dbReference type="Pfam" id="PF01119">
    <property type="entry name" value="DNA_mis_repair"/>
    <property type="match status" value="1"/>
</dbReference>
<dbReference type="GO" id="GO:0016887">
    <property type="term" value="F:ATP hydrolysis activity"/>
    <property type="evidence" value="ECO:0007669"/>
    <property type="project" value="InterPro"/>
</dbReference>
<evidence type="ECO:0000313" key="8">
    <source>
        <dbReference type="Proteomes" id="UP000004191"/>
    </source>
</evidence>
<dbReference type="InterPro" id="IPR042121">
    <property type="entry name" value="MutL_C_regsub"/>
</dbReference>
<dbReference type="Gene3D" id="3.30.1540.20">
    <property type="entry name" value="MutL, C-terminal domain, dimerisation subdomain"/>
    <property type="match status" value="1"/>
</dbReference>
<dbReference type="SUPFAM" id="SSF55874">
    <property type="entry name" value="ATPase domain of HSP90 chaperone/DNA topoisomerase II/histidine kinase"/>
    <property type="match status" value="1"/>
</dbReference>
<evidence type="ECO:0000313" key="7">
    <source>
        <dbReference type="EMBL" id="EHR34462.1"/>
    </source>
</evidence>
<dbReference type="InterPro" id="IPR038973">
    <property type="entry name" value="MutL/Mlh/Pms-like"/>
</dbReference>
<comment type="function">
    <text evidence="4">This protein is involved in the repair of mismatches in DNA. It is required for dam-dependent methyl-directed DNA mismatch repair. May act as a 'molecular matchmaker', a protein that promotes the formation of a stable complex between two or more DNA-binding proteins in an ATP-dependent manner without itself being part of a final effector complex.</text>
</comment>
<dbReference type="PANTHER" id="PTHR10073:SF12">
    <property type="entry name" value="DNA MISMATCH REPAIR PROTEIN MLH1"/>
    <property type="match status" value="1"/>
</dbReference>
<dbReference type="InterPro" id="IPR042120">
    <property type="entry name" value="MutL_C_dimsub"/>
</dbReference>
<dbReference type="PATRIC" id="fig|883114.3.peg.761"/>
<dbReference type="AlphaFoldDB" id="H3NN58"/>
<dbReference type="Pfam" id="PF08676">
    <property type="entry name" value="MutL_C"/>
    <property type="match status" value="1"/>
</dbReference>
<dbReference type="HOGENOM" id="CLU_004131_4_1_9"/>
<dbReference type="GO" id="GO:0140664">
    <property type="term" value="F:ATP-dependent DNA damage sensor activity"/>
    <property type="evidence" value="ECO:0007669"/>
    <property type="project" value="InterPro"/>
</dbReference>
<dbReference type="CDD" id="cd00782">
    <property type="entry name" value="MutL_Trans"/>
    <property type="match status" value="1"/>
</dbReference>
<evidence type="ECO:0000256" key="2">
    <source>
        <dbReference type="ARBA" id="ARBA00022763"/>
    </source>
</evidence>
<keyword evidence="3 4" id="KW-0234">DNA repair</keyword>
<dbReference type="STRING" id="883114.HMPREF9709_00769"/>
<dbReference type="NCBIfam" id="TIGR00585">
    <property type="entry name" value="mutl"/>
    <property type="match status" value="1"/>
</dbReference>
<dbReference type="InterPro" id="IPR013507">
    <property type="entry name" value="DNA_mismatch_S5_2-like"/>
</dbReference>
<dbReference type="SMART" id="SM00853">
    <property type="entry name" value="MutL_C"/>
    <property type="match status" value="1"/>
</dbReference>
<gene>
    <name evidence="4" type="primary">mutL</name>
    <name evidence="7" type="ORF">HMPREF9709_00769</name>
</gene>
<dbReference type="Pfam" id="PF13589">
    <property type="entry name" value="HATPase_c_3"/>
    <property type="match status" value="1"/>
</dbReference>
<dbReference type="SUPFAM" id="SSF54211">
    <property type="entry name" value="Ribosomal protein S5 domain 2-like"/>
    <property type="match status" value="1"/>
</dbReference>
<dbReference type="InterPro" id="IPR020667">
    <property type="entry name" value="DNA_mismatch_repair_MutL"/>
</dbReference>
<organism evidence="7 8">
    <name type="scientific">Helcococcus kunzii ATCC 51366</name>
    <dbReference type="NCBI Taxonomy" id="883114"/>
    <lineage>
        <taxon>Bacteria</taxon>
        <taxon>Bacillati</taxon>
        <taxon>Bacillota</taxon>
        <taxon>Tissierellia</taxon>
        <taxon>Tissierellales</taxon>
        <taxon>Peptoniphilaceae</taxon>
        <taxon>Helcococcus</taxon>
    </lineage>
</organism>
<dbReference type="HAMAP" id="MF_00149">
    <property type="entry name" value="DNA_mis_repair"/>
    <property type="match status" value="1"/>
</dbReference>
<dbReference type="InterPro" id="IPR014721">
    <property type="entry name" value="Ribsml_uS5_D2-typ_fold_subgr"/>
</dbReference>
<name>H3NN58_9FIRM</name>
<dbReference type="GeneID" id="96998768"/>
<dbReference type="GO" id="GO:0005524">
    <property type="term" value="F:ATP binding"/>
    <property type="evidence" value="ECO:0007669"/>
    <property type="project" value="InterPro"/>
</dbReference>
<comment type="caution">
    <text evidence="7">The sequence shown here is derived from an EMBL/GenBank/DDBJ whole genome shotgun (WGS) entry which is preliminary data.</text>
</comment>
<dbReference type="eggNOG" id="COG0323">
    <property type="taxonomic scope" value="Bacteria"/>
</dbReference>
<dbReference type="EMBL" id="AGEI01000020">
    <property type="protein sequence ID" value="EHR34462.1"/>
    <property type="molecule type" value="Genomic_DNA"/>
</dbReference>
<dbReference type="InterPro" id="IPR037198">
    <property type="entry name" value="MutL_C_sf"/>
</dbReference>
<dbReference type="GO" id="GO:0006298">
    <property type="term" value="P:mismatch repair"/>
    <property type="evidence" value="ECO:0007669"/>
    <property type="project" value="UniProtKB-UniRule"/>
</dbReference>
<evidence type="ECO:0000259" key="6">
    <source>
        <dbReference type="SMART" id="SM01340"/>
    </source>
</evidence>
<dbReference type="Gene3D" id="3.30.230.10">
    <property type="match status" value="1"/>
</dbReference>
<dbReference type="InterPro" id="IPR014790">
    <property type="entry name" value="MutL_C"/>
</dbReference>
<dbReference type="PANTHER" id="PTHR10073">
    <property type="entry name" value="DNA MISMATCH REPAIR PROTEIN MLH, PMS, MUTL"/>
    <property type="match status" value="1"/>
</dbReference>
<protein>
    <recommendedName>
        <fullName evidence="4">DNA mismatch repair protein MutL</fullName>
    </recommendedName>
</protein>
<evidence type="ECO:0000256" key="4">
    <source>
        <dbReference type="HAMAP-Rule" id="MF_00149"/>
    </source>
</evidence>
<dbReference type="PROSITE" id="PS00058">
    <property type="entry name" value="DNA_MISMATCH_REPAIR_1"/>
    <property type="match status" value="1"/>
</dbReference>
<evidence type="ECO:0000256" key="1">
    <source>
        <dbReference type="ARBA" id="ARBA00006082"/>
    </source>
</evidence>
<dbReference type="OrthoDB" id="9763467at2"/>
<dbReference type="InterPro" id="IPR020568">
    <property type="entry name" value="Ribosomal_Su5_D2-typ_SF"/>
</dbReference>
<dbReference type="CDD" id="cd16926">
    <property type="entry name" value="HATPase_MutL-MLH-PMS-like"/>
    <property type="match status" value="1"/>
</dbReference>
<dbReference type="SUPFAM" id="SSF118116">
    <property type="entry name" value="DNA mismatch repair protein MutL"/>
    <property type="match status" value="1"/>
</dbReference>
<dbReference type="Gene3D" id="3.30.1370.100">
    <property type="entry name" value="MutL, C-terminal domain, regulatory subdomain"/>
    <property type="match status" value="1"/>
</dbReference>
<reference evidence="7 8" key="1">
    <citation type="submission" date="2012-01" db="EMBL/GenBank/DDBJ databases">
        <title>The Genome Sequence of Helcococcus kunzii ATCC 51366.</title>
        <authorList>
            <consortium name="The Broad Institute Genome Sequencing Platform"/>
            <person name="Earl A."/>
            <person name="Ward D."/>
            <person name="Feldgarden M."/>
            <person name="Gevers D."/>
            <person name="Huys G."/>
            <person name="Young S.K."/>
            <person name="Zeng Q."/>
            <person name="Gargeya S."/>
            <person name="Fitzgerald M."/>
            <person name="Haas B."/>
            <person name="Abouelleil A."/>
            <person name="Alvarado L."/>
            <person name="Arachchi H.M."/>
            <person name="Berlin A."/>
            <person name="Chapman S.B."/>
            <person name="Gearin G."/>
            <person name="Goldberg J."/>
            <person name="Griggs A."/>
            <person name="Gujja S."/>
            <person name="Hansen M."/>
            <person name="Heiman D."/>
            <person name="Howarth C."/>
            <person name="Larimer J."/>
            <person name="Lui A."/>
            <person name="MacDonald P.J.P."/>
            <person name="McCowen C."/>
            <person name="Montmayeur A."/>
            <person name="Murphy C."/>
            <person name="Neiman D."/>
            <person name="Pearson M."/>
            <person name="Priest M."/>
            <person name="Roberts A."/>
            <person name="Saif S."/>
            <person name="Shea T."/>
            <person name="Sisk P."/>
            <person name="Stolte C."/>
            <person name="Sykes S."/>
            <person name="Wortman J."/>
            <person name="Nusbaum C."/>
            <person name="Birren B."/>
        </authorList>
    </citation>
    <scope>NUCLEOTIDE SEQUENCE [LARGE SCALE GENOMIC DNA]</scope>
    <source>
        <strain evidence="7 8">ATCC 51366</strain>
    </source>
</reference>
<dbReference type="GO" id="GO:0032300">
    <property type="term" value="C:mismatch repair complex"/>
    <property type="evidence" value="ECO:0007669"/>
    <property type="project" value="InterPro"/>
</dbReference>
<dbReference type="Gene3D" id="3.30.565.10">
    <property type="entry name" value="Histidine kinase-like ATPase, C-terminal domain"/>
    <property type="match status" value="1"/>
</dbReference>
<evidence type="ECO:0000256" key="3">
    <source>
        <dbReference type="ARBA" id="ARBA00023204"/>
    </source>
</evidence>
<sequence length="629" mass="72754">MIKVLSEDTIQKIAAGEVVERPASVVKELVENSIDAGSTNIVVEINNGGKSYIKVSDNGHGIDKDDIELAFKRHATSKIESFEDLYKIYSMGFRGEALASIVSVSRLTMRTKTEKDVVGTMVKYDNNKLISTESVGMNTGTIIEIFDIFNYLPARKKFLASDITEANKITNLMYSFAIGHPEISFTYIKDNREMFRTIAEDSKKSNYETLFGRDFVKNSIELDIKSDNYKIDGTISNNKFYKGNRSMQFIYVNGRYIENEQIVEAIENAYNNLIPAGRFPLFDIKIEVSPDLIDINIHPNKQKIKFSFSEQLFDLLNKKITELLYLSDENKNISLKEKDNKVRFYELNHGDGYKNILDIFKNDSQPKTDDSKVVDKDNTTSDATNSPIIDFREIDDKLSDEKINCVKNENKPYIVNDTTYDFENLKQEEVSDLNEKNDKEQIKFIDEKLIFKTILFNKYILFENNSEKKLVFVDIVRANERILFDREMKKENIVSQKLLEPIIINLTKKELDIFEQNKESFESIGYEIDLFSNNAIIIRQVPYFLDKPGDKTYFLELFDEISNKNSDKTKEYLLRKTLSLSINKNTNLSEIESETLYKELLKTTNPNTSPHGNPIIFNIDYDVFMRLLK</sequence>
<proteinExistence type="inferred from homology"/>
<dbReference type="RefSeq" id="WP_005398123.1">
    <property type="nucleotide sequence ID" value="NZ_JH601088.1"/>
</dbReference>
<dbReference type="GO" id="GO:0030983">
    <property type="term" value="F:mismatched DNA binding"/>
    <property type="evidence" value="ECO:0007669"/>
    <property type="project" value="InterPro"/>
</dbReference>
<feature type="domain" description="MutL C-terminal dimerisation" evidence="5">
    <location>
        <begin position="451"/>
        <end position="588"/>
    </location>
</feature>
<accession>H3NN58</accession>
<dbReference type="FunFam" id="3.30.565.10:FF:000003">
    <property type="entry name" value="DNA mismatch repair endonuclease MutL"/>
    <property type="match status" value="1"/>
</dbReference>
<dbReference type="SMART" id="SM01340">
    <property type="entry name" value="DNA_mis_repair"/>
    <property type="match status" value="1"/>
</dbReference>
<comment type="similarity">
    <text evidence="1 4">Belongs to the DNA mismatch repair MutL/HexB family.</text>
</comment>
<dbReference type="InterPro" id="IPR014762">
    <property type="entry name" value="DNA_mismatch_repair_CS"/>
</dbReference>
<feature type="domain" description="DNA mismatch repair protein S5" evidence="6">
    <location>
        <begin position="207"/>
        <end position="325"/>
    </location>
</feature>
<evidence type="ECO:0000259" key="5">
    <source>
        <dbReference type="SMART" id="SM00853"/>
    </source>
</evidence>
<dbReference type="InterPro" id="IPR036890">
    <property type="entry name" value="HATPase_C_sf"/>
</dbReference>
<dbReference type="Proteomes" id="UP000004191">
    <property type="component" value="Unassembled WGS sequence"/>
</dbReference>